<keyword evidence="2" id="KW-1185">Reference proteome</keyword>
<gene>
    <name evidence="1" type="ORF">OPV22_032673</name>
</gene>
<evidence type="ECO:0000313" key="1">
    <source>
        <dbReference type="EMBL" id="KAJ8459747.1"/>
    </source>
</evidence>
<dbReference type="EMBL" id="JAQQAF010000009">
    <property type="protein sequence ID" value="KAJ8459747.1"/>
    <property type="molecule type" value="Genomic_DNA"/>
</dbReference>
<comment type="caution">
    <text evidence="1">The sequence shown here is derived from an EMBL/GenBank/DDBJ whole genome shotgun (WGS) entry which is preliminary data.</text>
</comment>
<evidence type="ECO:0000313" key="2">
    <source>
        <dbReference type="Proteomes" id="UP001222027"/>
    </source>
</evidence>
<dbReference type="AlphaFoldDB" id="A0AAV8PX93"/>
<protein>
    <submittedName>
        <fullName evidence="1">Uncharacterized protein</fullName>
    </submittedName>
</protein>
<accession>A0AAV8PX93</accession>
<reference evidence="1 2" key="1">
    <citation type="submission" date="2022-12" db="EMBL/GenBank/DDBJ databases">
        <title>Chromosome-scale assembly of the Ensete ventricosum genome.</title>
        <authorList>
            <person name="Dussert Y."/>
            <person name="Stocks J."/>
            <person name="Wendawek A."/>
            <person name="Woldeyes F."/>
            <person name="Nichols R.A."/>
            <person name="Borrell J.S."/>
        </authorList>
    </citation>
    <scope>NUCLEOTIDE SEQUENCE [LARGE SCALE GENOMIC DNA]</scope>
    <source>
        <strain evidence="2">cv. Maze</strain>
        <tissue evidence="1">Seeds</tissue>
    </source>
</reference>
<proteinExistence type="predicted"/>
<organism evidence="1 2">
    <name type="scientific">Ensete ventricosum</name>
    <name type="common">Abyssinian banana</name>
    <name type="synonym">Musa ensete</name>
    <dbReference type="NCBI Taxonomy" id="4639"/>
    <lineage>
        <taxon>Eukaryota</taxon>
        <taxon>Viridiplantae</taxon>
        <taxon>Streptophyta</taxon>
        <taxon>Embryophyta</taxon>
        <taxon>Tracheophyta</taxon>
        <taxon>Spermatophyta</taxon>
        <taxon>Magnoliopsida</taxon>
        <taxon>Liliopsida</taxon>
        <taxon>Zingiberales</taxon>
        <taxon>Musaceae</taxon>
        <taxon>Ensete</taxon>
    </lineage>
</organism>
<name>A0AAV8PX93_ENSVE</name>
<dbReference type="Proteomes" id="UP001222027">
    <property type="component" value="Unassembled WGS sequence"/>
</dbReference>
<sequence length="67" mass="7244">MMVAALTSGRCRYTSMALSNKMGPDACSRTVADKGGDRQLCSSSSLQDFHGHVVSVWDDSSSEIEWS</sequence>